<dbReference type="EMBL" id="LN907858">
    <property type="protein sequence ID" value="CUU40354.1"/>
    <property type="molecule type" value="Genomic_DNA"/>
</dbReference>
<evidence type="ECO:0000313" key="1">
    <source>
        <dbReference type="EMBL" id="CUU40354.1"/>
    </source>
</evidence>
<organism evidence="1 2">
    <name type="scientific">Helicobacter typhlonius</name>
    <dbReference type="NCBI Taxonomy" id="76936"/>
    <lineage>
        <taxon>Bacteria</taxon>
        <taxon>Pseudomonadati</taxon>
        <taxon>Campylobacterota</taxon>
        <taxon>Epsilonproteobacteria</taxon>
        <taxon>Campylobacterales</taxon>
        <taxon>Helicobacteraceae</taxon>
        <taxon>Helicobacter</taxon>
    </lineage>
</organism>
<accession>A0A0S4PYS0</accession>
<name>A0A0S4PYS0_9HELI</name>
<dbReference type="KEGG" id="hty:BN2458_PEG1471"/>
<gene>
    <name evidence="1" type="ORF">BN2458_PEG1471</name>
</gene>
<reference evidence="2" key="1">
    <citation type="submission" date="2015-11" db="EMBL/GenBank/DDBJ databases">
        <authorList>
            <person name="Anvar S.Y."/>
        </authorList>
    </citation>
    <scope>NUCLEOTIDE SEQUENCE [LARGE SCALE GENOMIC DNA]</scope>
</reference>
<protein>
    <submittedName>
        <fullName evidence="1">Uncharacterized protein</fullName>
    </submittedName>
</protein>
<dbReference type="PATRIC" id="fig|76936.10.peg.1436"/>
<dbReference type="Proteomes" id="UP000064525">
    <property type="component" value="Chromosome I"/>
</dbReference>
<sequence length="58" mass="6787">MQGQGIIKGAILHLCEATLTHSVFLSLPYQKENKTFEIYILIFAKIWIWQNNTNLEHK</sequence>
<evidence type="ECO:0000313" key="2">
    <source>
        <dbReference type="Proteomes" id="UP000064525"/>
    </source>
</evidence>
<dbReference type="AlphaFoldDB" id="A0A0S4PYS0"/>
<proteinExistence type="predicted"/>